<evidence type="ECO:0000313" key="4">
    <source>
        <dbReference type="EMBL" id="RAZ69714.1"/>
    </source>
</evidence>
<proteinExistence type="inferred from homology"/>
<dbReference type="PANTHER" id="PTHR43491:SF2">
    <property type="entry name" value="UDP-N-ACETYL-D-MANNOSAMINE DEHYDROGENASE"/>
    <property type="match status" value="1"/>
</dbReference>
<dbReference type="SUPFAM" id="SSF51735">
    <property type="entry name" value="NAD(P)-binding Rossmann-fold domains"/>
    <property type="match status" value="1"/>
</dbReference>
<dbReference type="PANTHER" id="PTHR43491">
    <property type="entry name" value="UDP-N-ACETYL-D-MANNOSAMINE DEHYDROGENASE"/>
    <property type="match status" value="1"/>
</dbReference>
<dbReference type="InterPro" id="IPR036291">
    <property type="entry name" value="NAD(P)-bd_dom_sf"/>
</dbReference>
<dbReference type="GO" id="GO:0016628">
    <property type="term" value="F:oxidoreductase activity, acting on the CH-CH group of donors, NAD or NADP as acceptor"/>
    <property type="evidence" value="ECO:0007669"/>
    <property type="project" value="InterPro"/>
</dbReference>
<dbReference type="Gene3D" id="3.40.50.720">
    <property type="entry name" value="NAD(P)-binding Rossmann-like Domain"/>
    <property type="match status" value="3"/>
</dbReference>
<dbReference type="GO" id="GO:0051287">
    <property type="term" value="F:NAD binding"/>
    <property type="evidence" value="ECO:0007669"/>
    <property type="project" value="InterPro"/>
</dbReference>
<dbReference type="SMART" id="SM00984">
    <property type="entry name" value="UDPG_MGDP_dh_C"/>
    <property type="match status" value="1"/>
</dbReference>
<dbReference type="InterPro" id="IPR036220">
    <property type="entry name" value="UDP-Glc/GDP-Man_DH_C_sf"/>
</dbReference>
<keyword evidence="5" id="KW-1185">Reference proteome</keyword>
<dbReference type="SUPFAM" id="SSF52413">
    <property type="entry name" value="UDP-glucose/GDP-mannose dehydrogenase C-terminal domain"/>
    <property type="match status" value="1"/>
</dbReference>
<dbReference type="AlphaFoldDB" id="A0A365KAN2"/>
<comment type="similarity">
    <text evidence="1 2">Belongs to the UDP-glucose/GDP-mannose dehydrogenase family.</text>
</comment>
<evidence type="ECO:0000259" key="3">
    <source>
        <dbReference type="SMART" id="SM00984"/>
    </source>
</evidence>
<dbReference type="GO" id="GO:0000271">
    <property type="term" value="P:polysaccharide biosynthetic process"/>
    <property type="evidence" value="ECO:0007669"/>
    <property type="project" value="InterPro"/>
</dbReference>
<name>A0A365KAN2_9BACL</name>
<dbReference type="GO" id="GO:0016616">
    <property type="term" value="F:oxidoreductase activity, acting on the CH-OH group of donors, NAD or NADP as acceptor"/>
    <property type="evidence" value="ECO:0007669"/>
    <property type="project" value="InterPro"/>
</dbReference>
<gene>
    <name evidence="4" type="ORF">DP119_03385</name>
</gene>
<dbReference type="Proteomes" id="UP000251869">
    <property type="component" value="Unassembled WGS sequence"/>
</dbReference>
<organism evidence="4 5">
    <name type="scientific">Planococcus maitriensis</name>
    <dbReference type="NCBI Taxonomy" id="221799"/>
    <lineage>
        <taxon>Bacteria</taxon>
        <taxon>Bacillati</taxon>
        <taxon>Bacillota</taxon>
        <taxon>Bacilli</taxon>
        <taxon>Bacillales</taxon>
        <taxon>Caryophanaceae</taxon>
        <taxon>Planococcus</taxon>
    </lineage>
</organism>
<evidence type="ECO:0000256" key="2">
    <source>
        <dbReference type="PIRNR" id="PIRNR000124"/>
    </source>
</evidence>
<dbReference type="Pfam" id="PF03720">
    <property type="entry name" value="UDPG_MGDP_dh_C"/>
    <property type="match status" value="1"/>
</dbReference>
<dbReference type="InterPro" id="IPR014026">
    <property type="entry name" value="UDP-Glc/GDP-Man_DH_dimer"/>
</dbReference>
<evidence type="ECO:0000313" key="5">
    <source>
        <dbReference type="Proteomes" id="UP000251869"/>
    </source>
</evidence>
<dbReference type="InterPro" id="IPR028359">
    <property type="entry name" value="UDP_ManNAc/GlcNAc_DH"/>
</dbReference>
<sequence length="404" mass="44197">MDGEKGGEGGLMMENLKIAIVGAGETSLLAAATFGTVYPVIVFDPDRSKRARFDEKGIAFTDQASELADAGILLITGSKRPVYTLDGLSELCRIVGSHMKKGSVLIFEAPVYPGTTEETCIPLLEQHSGLAAGKEFFVGFVPARWQGGEAQGKVAKMRKVIAGQSGPVTDYLADLFAPVHDGGIYKAKSIRVAEAAQLLEIAQKEVNIALMNEVALTLNQQGIDTHDVLETANTRRGFIKLEPDLLGDHAVPWHGMDQFWCKGEQKGRQVAQRVIKKLIQNEVIIHEARITVLGVTREDGTSEAPEAGVIELVSELQEYGMDVQVADARLEMWQAECAGGVLLTKQEELLPAVSVILAVPHEAYRKAGWKLYERLLDGKSGYVFDVKSILERNEKPEKVTLWRM</sequence>
<accession>A0A365KAN2</accession>
<dbReference type="EMBL" id="QLZQ01000001">
    <property type="protein sequence ID" value="RAZ69714.1"/>
    <property type="molecule type" value="Genomic_DNA"/>
</dbReference>
<comment type="caution">
    <text evidence="4">The sequence shown here is derived from an EMBL/GenBank/DDBJ whole genome shotgun (WGS) entry which is preliminary data.</text>
</comment>
<dbReference type="InterPro" id="IPR014027">
    <property type="entry name" value="UDP-Glc/GDP-Man_DH_C"/>
</dbReference>
<dbReference type="PIRSF" id="PIRSF500136">
    <property type="entry name" value="UDP_ManNAc_DH"/>
    <property type="match status" value="1"/>
</dbReference>
<dbReference type="InterPro" id="IPR008927">
    <property type="entry name" value="6-PGluconate_DH-like_C_sf"/>
</dbReference>
<evidence type="ECO:0000256" key="1">
    <source>
        <dbReference type="ARBA" id="ARBA00006601"/>
    </source>
</evidence>
<protein>
    <submittedName>
        <fullName evidence="4">Nucleotide sugar dehydrogenase</fullName>
    </submittedName>
</protein>
<dbReference type="SUPFAM" id="SSF48179">
    <property type="entry name" value="6-phosphogluconate dehydrogenase C-terminal domain-like"/>
    <property type="match status" value="1"/>
</dbReference>
<reference evidence="4 5" key="1">
    <citation type="submission" date="2018-06" db="EMBL/GenBank/DDBJ databases">
        <title>The draft genome sequences of strains SCU63 and S1.</title>
        <authorList>
            <person name="Gan L."/>
        </authorList>
    </citation>
    <scope>NUCLEOTIDE SEQUENCE [LARGE SCALE GENOMIC DNA]</scope>
    <source>
        <strain evidence="4 5">S1</strain>
    </source>
</reference>
<dbReference type="InterPro" id="IPR017476">
    <property type="entry name" value="UDP-Glc/GDP-Man"/>
</dbReference>
<dbReference type="Pfam" id="PF00984">
    <property type="entry name" value="UDPG_MGDP_dh"/>
    <property type="match status" value="1"/>
</dbReference>
<dbReference type="OrthoDB" id="9803238at2"/>
<feature type="domain" description="UDP-glucose/GDP-mannose dehydrogenase C-terminal" evidence="3">
    <location>
        <begin position="291"/>
        <end position="392"/>
    </location>
</feature>
<dbReference type="PIRSF" id="PIRSF000124">
    <property type="entry name" value="UDPglc_GDPman_dh"/>
    <property type="match status" value="1"/>
</dbReference>